<dbReference type="Pfam" id="PF01012">
    <property type="entry name" value="ETF"/>
    <property type="match status" value="1"/>
</dbReference>
<evidence type="ECO:0000313" key="6">
    <source>
        <dbReference type="Proteomes" id="UP000000753"/>
    </source>
</evidence>
<name>B8CV81_SHEPW</name>
<dbReference type="PIRSF" id="PIRSF000090">
    <property type="entry name" value="Beta-ETF"/>
    <property type="match status" value="1"/>
</dbReference>
<sequence>MKIITCYKLVPEEQDIAVTADGNLDTHKAAPKINPFDLCAVEAGVQVKGFVDSSNITAMSVGGRALDNPKARKDILSRGPDDLTVVVDERFEQLLPHQTARILMAAAQNIGFDLIICGDGSGDLYAQQVGLQLGELLSVPSINAVSKIIAAEPSKLTVERSLDDEVEVLEIPLPAVISVSADINEPTIPSMKTILAAAKKPVTNLAAADLELAEQPALVELISVIAPKQKARQNIVIDGDDEQQIAEFAEHLRKALN</sequence>
<organism evidence="5 6">
    <name type="scientific">Shewanella piezotolerans (strain WP3 / JCM 13877)</name>
    <dbReference type="NCBI Taxonomy" id="225849"/>
    <lineage>
        <taxon>Bacteria</taxon>
        <taxon>Pseudomonadati</taxon>
        <taxon>Pseudomonadota</taxon>
        <taxon>Gammaproteobacteria</taxon>
        <taxon>Alteromonadales</taxon>
        <taxon>Shewanellaceae</taxon>
        <taxon>Shewanella</taxon>
    </lineage>
</organism>
<dbReference type="PANTHER" id="PTHR21294:SF17">
    <property type="entry name" value="PROTEIN FIXA"/>
    <property type="match status" value="1"/>
</dbReference>
<dbReference type="PANTHER" id="PTHR21294">
    <property type="entry name" value="ELECTRON TRANSFER FLAVOPROTEIN BETA-SUBUNIT"/>
    <property type="match status" value="1"/>
</dbReference>
<dbReference type="FunFam" id="3.40.50.620:FF:000072">
    <property type="entry name" value="Protein FixA homolog"/>
    <property type="match status" value="1"/>
</dbReference>
<dbReference type="eggNOG" id="COG2086">
    <property type="taxonomic scope" value="Bacteria"/>
</dbReference>
<dbReference type="GO" id="GO:0009055">
    <property type="term" value="F:electron transfer activity"/>
    <property type="evidence" value="ECO:0007669"/>
    <property type="project" value="InterPro"/>
</dbReference>
<keyword evidence="2" id="KW-0249">Electron transport</keyword>
<protein>
    <recommendedName>
        <fullName evidence="3">Protein FixA</fullName>
    </recommendedName>
</protein>
<dbReference type="InterPro" id="IPR000049">
    <property type="entry name" value="ET-Flavoprotein_bsu_CS"/>
</dbReference>
<dbReference type="Proteomes" id="UP000000753">
    <property type="component" value="Chromosome"/>
</dbReference>
<dbReference type="OrthoDB" id="9804960at2"/>
<dbReference type="InterPro" id="IPR014729">
    <property type="entry name" value="Rossmann-like_a/b/a_fold"/>
</dbReference>
<dbReference type="HOGENOM" id="CLU_060196_2_2_6"/>
<dbReference type="PROSITE" id="PS01065">
    <property type="entry name" value="ETF_BETA"/>
    <property type="match status" value="1"/>
</dbReference>
<feature type="domain" description="Electron transfer flavoprotein alpha/beta-subunit N-terminal" evidence="4">
    <location>
        <begin position="21"/>
        <end position="214"/>
    </location>
</feature>
<gene>
    <name evidence="5" type="ordered locus">swp_4939</name>
</gene>
<dbReference type="InterPro" id="IPR014730">
    <property type="entry name" value="ETF_a/b_N"/>
</dbReference>
<dbReference type="AlphaFoldDB" id="B8CV81"/>
<evidence type="ECO:0000256" key="2">
    <source>
        <dbReference type="ARBA" id="ARBA00022982"/>
    </source>
</evidence>
<accession>B8CV81</accession>
<dbReference type="Gene3D" id="3.40.50.620">
    <property type="entry name" value="HUPs"/>
    <property type="match status" value="1"/>
</dbReference>
<proteinExistence type="inferred from homology"/>
<dbReference type="InterPro" id="IPR012255">
    <property type="entry name" value="ETF_b"/>
</dbReference>
<evidence type="ECO:0000313" key="5">
    <source>
        <dbReference type="EMBL" id="ACJ31557.1"/>
    </source>
</evidence>
<dbReference type="CDD" id="cd01714">
    <property type="entry name" value="ETF_beta"/>
    <property type="match status" value="1"/>
</dbReference>
<dbReference type="SMART" id="SM00893">
    <property type="entry name" value="ETF"/>
    <property type="match status" value="1"/>
</dbReference>
<keyword evidence="6" id="KW-1185">Reference proteome</keyword>
<evidence type="ECO:0000256" key="3">
    <source>
        <dbReference type="ARBA" id="ARBA00040635"/>
    </source>
</evidence>
<dbReference type="SUPFAM" id="SSF52402">
    <property type="entry name" value="Adenine nucleotide alpha hydrolases-like"/>
    <property type="match status" value="1"/>
</dbReference>
<reference evidence="5 6" key="1">
    <citation type="journal article" date="2008" name="PLoS ONE">
        <title>Environmental adaptation: genomic analysis of the piezotolerant and psychrotolerant deep-sea iron reducing bacterium Shewanella piezotolerans WP3.</title>
        <authorList>
            <person name="Wang F."/>
            <person name="Wang J."/>
            <person name="Jian H."/>
            <person name="Zhang B."/>
            <person name="Li S."/>
            <person name="Wang F."/>
            <person name="Zeng X."/>
            <person name="Gao L."/>
            <person name="Bartlett D.H."/>
            <person name="Yu J."/>
            <person name="Hu S."/>
            <person name="Xiao X."/>
        </authorList>
    </citation>
    <scope>NUCLEOTIDE SEQUENCE [LARGE SCALE GENOMIC DNA]</scope>
    <source>
        <strain evidence="6">WP3 / JCM 13877</strain>
    </source>
</reference>
<comment type="similarity">
    <text evidence="1">Belongs to the ETF beta-subunit/FixA family.</text>
</comment>
<dbReference type="KEGG" id="swp:swp_4939"/>
<dbReference type="NCBIfam" id="NF002888">
    <property type="entry name" value="PRK03359.1"/>
    <property type="match status" value="1"/>
</dbReference>
<dbReference type="STRING" id="225849.swp_4939"/>
<evidence type="ECO:0000256" key="1">
    <source>
        <dbReference type="ARBA" id="ARBA00007557"/>
    </source>
</evidence>
<evidence type="ECO:0000259" key="4">
    <source>
        <dbReference type="SMART" id="SM00893"/>
    </source>
</evidence>
<keyword evidence="2" id="KW-0813">Transport</keyword>
<dbReference type="InterPro" id="IPR033948">
    <property type="entry name" value="ETF_beta_N"/>
</dbReference>
<dbReference type="EMBL" id="CP000472">
    <property type="protein sequence ID" value="ACJ31557.1"/>
    <property type="molecule type" value="Genomic_DNA"/>
</dbReference>
<dbReference type="RefSeq" id="WP_020914886.1">
    <property type="nucleotide sequence ID" value="NC_011566.1"/>
</dbReference>